<comment type="caution">
    <text evidence="3">The sequence shown here is derived from an EMBL/GenBank/DDBJ whole genome shotgun (WGS) entry which is preliminary data.</text>
</comment>
<dbReference type="InterPro" id="IPR036465">
    <property type="entry name" value="vWFA_dom_sf"/>
</dbReference>
<accession>A0A0W0WQF5</accession>
<dbReference type="STRING" id="454.Lisr_0122"/>
<keyword evidence="1" id="KW-0472">Membrane</keyword>
<dbReference type="EMBL" id="LNYH01000004">
    <property type="protein sequence ID" value="KTD34578.1"/>
    <property type="molecule type" value="Genomic_DNA"/>
</dbReference>
<dbReference type="Pfam" id="PF13519">
    <property type="entry name" value="VWA_2"/>
    <property type="match status" value="1"/>
</dbReference>
<feature type="domain" description="VWFA" evidence="2">
    <location>
        <begin position="95"/>
        <end position="200"/>
    </location>
</feature>
<dbReference type="PANTHER" id="PTHR22550:SF14">
    <property type="entry name" value="VWFA DOMAIN-CONTAINING PROTEIN"/>
    <property type="match status" value="1"/>
</dbReference>
<name>A0A0W0WQF5_9GAMM</name>
<organism evidence="3 4">
    <name type="scientific">Legionella israelensis</name>
    <dbReference type="NCBI Taxonomy" id="454"/>
    <lineage>
        <taxon>Bacteria</taxon>
        <taxon>Pseudomonadati</taxon>
        <taxon>Pseudomonadota</taxon>
        <taxon>Gammaproteobacteria</taxon>
        <taxon>Legionellales</taxon>
        <taxon>Legionellaceae</taxon>
        <taxon>Legionella</taxon>
    </lineage>
</organism>
<feature type="transmembrane region" description="Helical" evidence="1">
    <location>
        <begin position="58"/>
        <end position="81"/>
    </location>
</feature>
<protein>
    <recommendedName>
        <fullName evidence="2">VWFA domain-containing protein</fullName>
    </recommendedName>
</protein>
<keyword evidence="1" id="KW-1133">Transmembrane helix</keyword>
<proteinExistence type="predicted"/>
<sequence>MITDFHFLRPLWLLALIPLAFFAVRLWQQKNRLQTWNAICDSHLLKELIQVKERPKDFLTSFFLLTSGLFFILSLAGPSWLKLAVPVFQPVEPRVIVLDLSHEMLNKDLSPDRLSRAKFKLHDLFQHSDKGQWGMVVYTGEPFVVSPLTDDAQTITNLLSTLTPDIMPVGGHQLDTALDQAAKLIDQAGYQSGQILVLTGTPPHSQAIQTAEKLSQHNIYTSILPLSKDKILNPLYQQLAHASHGQLLHLTPDDSDIVKWLNDTQLNKKFALSQYNDVPLWRDEGRWFLIPALLFFLPLFRRGNLQRIIV</sequence>
<evidence type="ECO:0000259" key="2">
    <source>
        <dbReference type="Pfam" id="PF13519"/>
    </source>
</evidence>
<dbReference type="OrthoDB" id="9807628at2"/>
<dbReference type="AlphaFoldDB" id="A0A0W0WQF5"/>
<dbReference type="Gene3D" id="3.40.50.410">
    <property type="entry name" value="von Willebrand factor, type A domain"/>
    <property type="match status" value="1"/>
</dbReference>
<keyword evidence="1" id="KW-0812">Transmembrane</keyword>
<feature type="transmembrane region" description="Helical" evidence="1">
    <location>
        <begin position="6"/>
        <end position="27"/>
    </location>
</feature>
<keyword evidence="4" id="KW-1185">Reference proteome</keyword>
<dbReference type="PATRIC" id="fig|454.4.peg.129"/>
<dbReference type="PANTHER" id="PTHR22550">
    <property type="entry name" value="SPORE GERMINATION PROTEIN"/>
    <property type="match status" value="1"/>
</dbReference>
<reference evidence="3 4" key="1">
    <citation type="submission" date="2015-11" db="EMBL/GenBank/DDBJ databases">
        <title>Genomic analysis of 38 Legionella species identifies large and diverse effector repertoires.</title>
        <authorList>
            <person name="Burstein D."/>
            <person name="Amaro F."/>
            <person name="Zusman T."/>
            <person name="Lifshitz Z."/>
            <person name="Cohen O."/>
            <person name="Gilbert J.A."/>
            <person name="Pupko T."/>
            <person name="Shuman H.A."/>
            <person name="Segal G."/>
        </authorList>
    </citation>
    <scope>NUCLEOTIDE SEQUENCE [LARGE SCALE GENOMIC DNA]</scope>
    <source>
        <strain evidence="3 4">Bercovier 4</strain>
    </source>
</reference>
<evidence type="ECO:0000313" key="4">
    <source>
        <dbReference type="Proteomes" id="UP000054761"/>
    </source>
</evidence>
<dbReference type="InterPro" id="IPR050768">
    <property type="entry name" value="UPF0353/GerABKA_families"/>
</dbReference>
<evidence type="ECO:0000256" key="1">
    <source>
        <dbReference type="SAM" id="Phobius"/>
    </source>
</evidence>
<dbReference type="InterPro" id="IPR002035">
    <property type="entry name" value="VWF_A"/>
</dbReference>
<gene>
    <name evidence="3" type="ORF">Lisr_0122</name>
</gene>
<dbReference type="Proteomes" id="UP000054761">
    <property type="component" value="Unassembled WGS sequence"/>
</dbReference>
<dbReference type="SUPFAM" id="SSF53300">
    <property type="entry name" value="vWA-like"/>
    <property type="match status" value="1"/>
</dbReference>
<evidence type="ECO:0000313" key="3">
    <source>
        <dbReference type="EMBL" id="KTD34578.1"/>
    </source>
</evidence>
<dbReference type="RefSeq" id="WP_058500506.1">
    <property type="nucleotide sequence ID" value="NZ_CAAAJA010000015.1"/>
</dbReference>